<organism evidence="3 4">
    <name type="scientific">Microvenator marinus</name>
    <dbReference type="NCBI Taxonomy" id="2600177"/>
    <lineage>
        <taxon>Bacteria</taxon>
        <taxon>Deltaproteobacteria</taxon>
        <taxon>Bradymonadales</taxon>
        <taxon>Microvenatoraceae</taxon>
        <taxon>Microvenator</taxon>
    </lineage>
</organism>
<dbReference type="AlphaFoldDB" id="A0A5B8XWK5"/>
<dbReference type="Proteomes" id="UP000321595">
    <property type="component" value="Chromosome"/>
</dbReference>
<evidence type="ECO:0000313" key="3">
    <source>
        <dbReference type="EMBL" id="QED28116.1"/>
    </source>
</evidence>
<feature type="region of interest" description="Disordered" evidence="1">
    <location>
        <begin position="248"/>
        <end position="282"/>
    </location>
</feature>
<dbReference type="EMBL" id="CP042467">
    <property type="protein sequence ID" value="QED28116.1"/>
    <property type="molecule type" value="Genomic_DNA"/>
</dbReference>
<gene>
    <name evidence="3" type="ORF">FRD01_12920</name>
</gene>
<feature type="domain" description="Tc1-like transposase DDE" evidence="2">
    <location>
        <begin position="48"/>
        <end position="198"/>
    </location>
</feature>
<sequence length="308" mass="35556">MKFLAHLQGWFDGSIRTEDYPQELPGPFWAHKGVDVETQMLYDPQFPVVNFDETPIQLIGETRVAVLPAPGQAARIDYEYRRHGTANLFVVFDRHRCWRNVDVTERRTLDDFADQMRALVDTHYPEAKRIRVVLDNLNTHRISALYERFEPEEARRIASRLEFHYTPKHASWLNMVEIEIGALSRQCLDRRIPSIELLRQEVTAWQTARNQEEAGINWLFDVEGARHKLGRHYPVPTLLTARPNNQEAITSPETDSAGPLKTGSLNPPKNLELGSGTDVPTDSTLRRFWNELRNRLRPGHLEGSPKYA</sequence>
<evidence type="ECO:0000259" key="2">
    <source>
        <dbReference type="Pfam" id="PF13358"/>
    </source>
</evidence>
<dbReference type="InterPro" id="IPR038717">
    <property type="entry name" value="Tc1-like_DDE_dom"/>
</dbReference>
<evidence type="ECO:0000313" key="4">
    <source>
        <dbReference type="Proteomes" id="UP000321595"/>
    </source>
</evidence>
<reference evidence="3 4" key="1">
    <citation type="submission" date="2019-08" db="EMBL/GenBank/DDBJ databases">
        <authorList>
            <person name="Liang Q."/>
        </authorList>
    </citation>
    <scope>NUCLEOTIDE SEQUENCE [LARGE SCALE GENOMIC DNA]</scope>
    <source>
        <strain evidence="3 4">V1718</strain>
    </source>
</reference>
<proteinExistence type="predicted"/>
<dbReference type="Pfam" id="PF13358">
    <property type="entry name" value="DDE_3"/>
    <property type="match status" value="1"/>
</dbReference>
<accession>A0A5B8XWK5</accession>
<keyword evidence="4" id="KW-1185">Reference proteome</keyword>
<dbReference type="OrthoDB" id="165456at2"/>
<protein>
    <submittedName>
        <fullName evidence="3">IS630 family transposase</fullName>
    </submittedName>
</protein>
<dbReference type="NCBIfam" id="NF033545">
    <property type="entry name" value="transpos_IS630"/>
    <property type="match status" value="1"/>
</dbReference>
<dbReference type="InterPro" id="IPR047655">
    <property type="entry name" value="Transpos_IS630-like"/>
</dbReference>
<name>A0A5B8XWK5_9DELT</name>
<dbReference type="KEGG" id="bbae:FRD01_12920"/>
<evidence type="ECO:0000256" key="1">
    <source>
        <dbReference type="SAM" id="MobiDB-lite"/>
    </source>
</evidence>